<accession>A0A841H6N9</accession>
<dbReference type="EMBL" id="JACHIA010000030">
    <property type="protein sequence ID" value="MBB6073821.1"/>
    <property type="molecule type" value="Genomic_DNA"/>
</dbReference>
<dbReference type="InterPro" id="IPR056106">
    <property type="entry name" value="DUF7689"/>
</dbReference>
<evidence type="ECO:0000259" key="1">
    <source>
        <dbReference type="Pfam" id="PF24738"/>
    </source>
</evidence>
<dbReference type="RefSeq" id="WP_170040226.1">
    <property type="nucleotide sequence ID" value="NZ_JABDTL010000002.1"/>
</dbReference>
<protein>
    <recommendedName>
        <fullName evidence="1">DUF7689 domain-containing protein</fullName>
    </recommendedName>
</protein>
<sequence>MGASERDRAEILARLSVNHPGLGTSHFKATSPYDAGYNCMAHAGGETKRWWDPCAYAGLYWPGGPQSDDLEGWSAGYSQLGYRRCESPELEPGIEKIAFYCDEHGSPTHVARQLESGHWTSKIGKSEDIEHDLAGLEGKKYGTVAFVMQRTRKAQHVLDLESAPAPAVE</sequence>
<keyword evidence="3" id="KW-1185">Reference proteome</keyword>
<gene>
    <name evidence="2" type="ORF">HNQ61_005499</name>
</gene>
<proteinExistence type="predicted"/>
<dbReference type="Pfam" id="PF24738">
    <property type="entry name" value="DUF7689"/>
    <property type="match status" value="1"/>
</dbReference>
<comment type="caution">
    <text evidence="2">The sequence shown here is derived from an EMBL/GenBank/DDBJ whole genome shotgun (WGS) entry which is preliminary data.</text>
</comment>
<name>A0A841H6N9_9BACT</name>
<reference evidence="2 3" key="1">
    <citation type="submission" date="2020-08" db="EMBL/GenBank/DDBJ databases">
        <title>Genomic Encyclopedia of Type Strains, Phase IV (KMG-IV): sequencing the most valuable type-strain genomes for metagenomic binning, comparative biology and taxonomic classification.</title>
        <authorList>
            <person name="Goeker M."/>
        </authorList>
    </citation>
    <scope>NUCLEOTIDE SEQUENCE [LARGE SCALE GENOMIC DNA]</scope>
    <source>
        <strain evidence="2 3">DSM 29007</strain>
    </source>
</reference>
<dbReference type="Proteomes" id="UP000582837">
    <property type="component" value="Unassembled WGS sequence"/>
</dbReference>
<organism evidence="2 3">
    <name type="scientific">Longimicrobium terrae</name>
    <dbReference type="NCBI Taxonomy" id="1639882"/>
    <lineage>
        <taxon>Bacteria</taxon>
        <taxon>Pseudomonadati</taxon>
        <taxon>Gemmatimonadota</taxon>
        <taxon>Longimicrobiia</taxon>
        <taxon>Longimicrobiales</taxon>
        <taxon>Longimicrobiaceae</taxon>
        <taxon>Longimicrobium</taxon>
    </lineage>
</organism>
<evidence type="ECO:0000313" key="3">
    <source>
        <dbReference type="Proteomes" id="UP000582837"/>
    </source>
</evidence>
<dbReference type="AlphaFoldDB" id="A0A841H6N9"/>
<feature type="domain" description="DUF7689" evidence="1">
    <location>
        <begin position="29"/>
        <end position="148"/>
    </location>
</feature>
<evidence type="ECO:0000313" key="2">
    <source>
        <dbReference type="EMBL" id="MBB6073821.1"/>
    </source>
</evidence>